<dbReference type="InterPro" id="IPR036236">
    <property type="entry name" value="Znf_C2H2_sf"/>
</dbReference>
<dbReference type="InterPro" id="IPR013087">
    <property type="entry name" value="Znf_C2H2_type"/>
</dbReference>
<dbReference type="EMBL" id="AJVK01025748">
    <property type="status" value="NOT_ANNOTATED_CDS"/>
    <property type="molecule type" value="Genomic_DNA"/>
</dbReference>
<dbReference type="Proteomes" id="UP000092462">
    <property type="component" value="Unassembled WGS sequence"/>
</dbReference>
<dbReference type="Pfam" id="PF13894">
    <property type="entry name" value="zf-C2H2_4"/>
    <property type="match status" value="1"/>
</dbReference>
<sequence length="327" mass="38520">MFFITKNLIRWRRFLALNTKDTLLGDKNVMDIKEELNENVQPQTQPRKKKRKHGKHGVVRVKNYSKAISCTFCDRIFFKLKQLRNHLKKKHFSEAFEAEQHPYRKSIKPVKPKSCKPKVKIEPKKLSKNSIHNPYQCDICYQKFSKEKEINNHILENHVIHSEDGSHKMEYICPFCDQSFPRKVTLSAHLKRKHIRIKPISCIHCGTEFKSHELLSKHFRVCSKLFHCEICQVHFNTLRGLKRHCVVHFKNPTPTEDRNGNGDTEDTLSATEMPEGPSCTVVQEKPQSSQVQEIQQPEEPMRVINVYFVECKLEAYIEDMQRKQNKN</sequence>
<keyword evidence="4" id="KW-0863">Zinc-finger</keyword>
<evidence type="ECO:0000256" key="6">
    <source>
        <dbReference type="ARBA" id="ARBA00023242"/>
    </source>
</evidence>
<evidence type="ECO:0000256" key="2">
    <source>
        <dbReference type="ARBA" id="ARBA00022723"/>
    </source>
</evidence>
<dbReference type="Gene3D" id="3.30.160.60">
    <property type="entry name" value="Classic Zinc Finger"/>
    <property type="match status" value="2"/>
</dbReference>
<keyword evidence="10" id="KW-1185">Reference proteome</keyword>
<evidence type="ECO:0000259" key="8">
    <source>
        <dbReference type="PROSITE" id="PS50157"/>
    </source>
</evidence>
<dbReference type="PANTHER" id="PTHR24406">
    <property type="entry name" value="TRANSCRIPTIONAL REPRESSOR CTCFL-RELATED"/>
    <property type="match status" value="1"/>
</dbReference>
<evidence type="ECO:0000313" key="9">
    <source>
        <dbReference type="EnsemblMetazoa" id="PPAI002964-PA"/>
    </source>
</evidence>
<evidence type="ECO:0000256" key="4">
    <source>
        <dbReference type="ARBA" id="ARBA00022771"/>
    </source>
</evidence>
<keyword evidence="2" id="KW-0479">Metal-binding</keyword>
<dbReference type="PROSITE" id="PS00028">
    <property type="entry name" value="ZINC_FINGER_C2H2_1"/>
    <property type="match status" value="4"/>
</dbReference>
<name>A0A1B0D655_PHLPP</name>
<dbReference type="AlphaFoldDB" id="A0A1B0D655"/>
<feature type="compositionally biased region" description="Basic residues" evidence="7">
    <location>
        <begin position="46"/>
        <end position="57"/>
    </location>
</feature>
<keyword evidence="6" id="KW-0539">Nucleus</keyword>
<evidence type="ECO:0000256" key="7">
    <source>
        <dbReference type="SAM" id="MobiDB-lite"/>
    </source>
</evidence>
<organism evidence="9 10">
    <name type="scientific">Phlebotomus papatasi</name>
    <name type="common">Sandfly</name>
    <dbReference type="NCBI Taxonomy" id="29031"/>
    <lineage>
        <taxon>Eukaryota</taxon>
        <taxon>Metazoa</taxon>
        <taxon>Ecdysozoa</taxon>
        <taxon>Arthropoda</taxon>
        <taxon>Hexapoda</taxon>
        <taxon>Insecta</taxon>
        <taxon>Pterygota</taxon>
        <taxon>Neoptera</taxon>
        <taxon>Endopterygota</taxon>
        <taxon>Diptera</taxon>
        <taxon>Nematocera</taxon>
        <taxon>Psychodoidea</taxon>
        <taxon>Psychodidae</taxon>
        <taxon>Phlebotomus</taxon>
        <taxon>Phlebotomus</taxon>
    </lineage>
</organism>
<dbReference type="GO" id="GO:0005634">
    <property type="term" value="C:nucleus"/>
    <property type="evidence" value="ECO:0007669"/>
    <property type="project" value="UniProtKB-SubCell"/>
</dbReference>
<keyword evidence="5" id="KW-0862">Zinc</keyword>
<evidence type="ECO:0000256" key="5">
    <source>
        <dbReference type="ARBA" id="ARBA00022833"/>
    </source>
</evidence>
<proteinExistence type="predicted"/>
<dbReference type="InterPro" id="IPR050888">
    <property type="entry name" value="ZnF_C2H2-type_TF"/>
</dbReference>
<comment type="subcellular location">
    <subcellularLocation>
        <location evidence="1">Nucleus</location>
    </subcellularLocation>
</comment>
<dbReference type="VEuPathDB" id="VectorBase:PPAI002964"/>
<dbReference type="GO" id="GO:0008270">
    <property type="term" value="F:zinc ion binding"/>
    <property type="evidence" value="ECO:0007669"/>
    <property type="project" value="UniProtKB-KW"/>
</dbReference>
<protein>
    <recommendedName>
        <fullName evidence="8">C2H2-type domain-containing protein</fullName>
    </recommendedName>
</protein>
<dbReference type="VEuPathDB" id="VectorBase:PPAPM1_007593"/>
<dbReference type="SUPFAM" id="SSF57667">
    <property type="entry name" value="beta-beta-alpha zinc fingers"/>
    <property type="match status" value="1"/>
</dbReference>
<feature type="domain" description="C2H2-type" evidence="8">
    <location>
        <begin position="135"/>
        <end position="166"/>
    </location>
</feature>
<feature type="region of interest" description="Disordered" evidence="7">
    <location>
        <begin position="252"/>
        <end position="287"/>
    </location>
</feature>
<reference evidence="9" key="1">
    <citation type="submission" date="2022-08" db="UniProtKB">
        <authorList>
            <consortium name="EnsemblMetazoa"/>
        </authorList>
    </citation>
    <scope>IDENTIFICATION</scope>
    <source>
        <strain evidence="9">Israel</strain>
    </source>
</reference>
<feature type="domain" description="C2H2-type" evidence="8">
    <location>
        <begin position="171"/>
        <end position="199"/>
    </location>
</feature>
<feature type="region of interest" description="Disordered" evidence="7">
    <location>
        <begin position="37"/>
        <end position="57"/>
    </location>
</feature>
<accession>A0A1B0D655</accession>
<dbReference type="EnsemblMetazoa" id="PPAI002964-RA">
    <property type="protein sequence ID" value="PPAI002964-PA"/>
    <property type="gene ID" value="PPAI002964"/>
</dbReference>
<evidence type="ECO:0000256" key="1">
    <source>
        <dbReference type="ARBA" id="ARBA00004123"/>
    </source>
</evidence>
<evidence type="ECO:0000313" key="10">
    <source>
        <dbReference type="Proteomes" id="UP000092462"/>
    </source>
</evidence>
<dbReference type="EMBL" id="AJVK01025747">
    <property type="status" value="NOT_ANNOTATED_CDS"/>
    <property type="molecule type" value="Genomic_DNA"/>
</dbReference>
<feature type="domain" description="C2H2-type" evidence="8">
    <location>
        <begin position="68"/>
        <end position="96"/>
    </location>
</feature>
<dbReference type="PROSITE" id="PS50157">
    <property type="entry name" value="ZINC_FINGER_C2H2_2"/>
    <property type="match status" value="3"/>
</dbReference>
<evidence type="ECO:0000256" key="3">
    <source>
        <dbReference type="ARBA" id="ARBA00022737"/>
    </source>
</evidence>
<keyword evidence="3" id="KW-0677">Repeat</keyword>
<dbReference type="SMART" id="SM00355">
    <property type="entry name" value="ZnF_C2H2"/>
    <property type="match status" value="5"/>
</dbReference>